<feature type="transmembrane region" description="Helical" evidence="6">
    <location>
        <begin position="134"/>
        <end position="158"/>
    </location>
</feature>
<keyword evidence="2 6" id="KW-0812">Transmembrane</keyword>
<name>A0ABP0BYN8_9PEZI</name>
<keyword evidence="4 6" id="KW-0472">Membrane</keyword>
<dbReference type="InterPro" id="IPR011701">
    <property type="entry name" value="MFS"/>
</dbReference>
<comment type="subcellular location">
    <subcellularLocation>
        <location evidence="1">Membrane</location>
        <topology evidence="1">Multi-pass membrane protein</topology>
    </subcellularLocation>
</comment>
<feature type="transmembrane region" description="Helical" evidence="6">
    <location>
        <begin position="230"/>
        <end position="249"/>
    </location>
</feature>
<sequence length="516" mass="55241">MADIDEHPGAAGEESPLIGENGTRVPNNGPNKATTDSVNVFPTKNIIAVSLIIGTIVLFEIANLFQELPTLQLLEEIICRDITGEDSDVICGGNQDVQAELAYLRGWQLTLALIPGIITAVPYGVVIDRLGRKVGLYLSVTGILLTQLFSLVVVWFPNVFPVRAIWAASLFTLIGGGPVILDGIIFAMLADVAPAAYRSSVFFYFIAAVTAVGLVFSTVTVKLMQIDVWLPIYIGLALLLPILPLCYFIPETLPSGHGDTPSRDGDGDIPNQAEDAQDDIAPEQPQQRKTVSSAVKDALASLANSTAFFFDPANRHIALLLVTFLTTTVGKHSQDILLQYVRNRYGWSWAQTGYLVSLRAFINLLLLLIILPFATYALVRWERLLPTSAHTPLQRDLWVAQGSCAILILGSVLIGLSPNAPAMIAGVVLYSLGTGYNIVLRSLLAALVQPEHLGTLFNTAGILDSVGAVVAGPLLAAALSEGIHLKGFWIGLPFLAAAGLFSIAMAVLTTARLPAE</sequence>
<dbReference type="Pfam" id="PF07690">
    <property type="entry name" value="MFS_1"/>
    <property type="match status" value="1"/>
</dbReference>
<feature type="transmembrane region" description="Helical" evidence="6">
    <location>
        <begin position="46"/>
        <end position="65"/>
    </location>
</feature>
<feature type="transmembrane region" description="Helical" evidence="6">
    <location>
        <begin position="107"/>
        <end position="127"/>
    </location>
</feature>
<protein>
    <recommendedName>
        <fullName evidence="9">Major facilitator superfamily (MFS) profile domain-containing protein</fullName>
    </recommendedName>
</protein>
<dbReference type="EMBL" id="CAWUHD010000054">
    <property type="protein sequence ID" value="CAK7224204.1"/>
    <property type="molecule type" value="Genomic_DNA"/>
</dbReference>
<evidence type="ECO:0000256" key="2">
    <source>
        <dbReference type="ARBA" id="ARBA00022692"/>
    </source>
</evidence>
<keyword evidence="3 6" id="KW-1133">Transmembrane helix</keyword>
<feature type="transmembrane region" description="Helical" evidence="6">
    <location>
        <begin position="201"/>
        <end position="224"/>
    </location>
</feature>
<feature type="transmembrane region" description="Helical" evidence="6">
    <location>
        <begin position="423"/>
        <end position="444"/>
    </location>
</feature>
<feature type="region of interest" description="Disordered" evidence="5">
    <location>
        <begin position="1"/>
        <end position="34"/>
    </location>
</feature>
<dbReference type="InterPro" id="IPR036259">
    <property type="entry name" value="MFS_trans_sf"/>
</dbReference>
<evidence type="ECO:0008006" key="9">
    <source>
        <dbReference type="Google" id="ProtNLM"/>
    </source>
</evidence>
<evidence type="ECO:0000256" key="1">
    <source>
        <dbReference type="ARBA" id="ARBA00004141"/>
    </source>
</evidence>
<feature type="transmembrane region" description="Helical" evidence="6">
    <location>
        <begin position="360"/>
        <end position="378"/>
    </location>
</feature>
<evidence type="ECO:0000313" key="8">
    <source>
        <dbReference type="Proteomes" id="UP001642482"/>
    </source>
</evidence>
<dbReference type="Proteomes" id="UP001642482">
    <property type="component" value="Unassembled WGS sequence"/>
</dbReference>
<gene>
    <name evidence="7" type="ORF">SEUCBS140593_005492</name>
</gene>
<proteinExistence type="predicted"/>
<dbReference type="SUPFAM" id="SSF103473">
    <property type="entry name" value="MFS general substrate transporter"/>
    <property type="match status" value="1"/>
</dbReference>
<dbReference type="PANTHER" id="PTHR23507:SF1">
    <property type="entry name" value="FI18259P1-RELATED"/>
    <property type="match status" value="1"/>
</dbReference>
<dbReference type="PANTHER" id="PTHR23507">
    <property type="entry name" value="ZGC:174356"/>
    <property type="match status" value="1"/>
</dbReference>
<comment type="caution">
    <text evidence="7">The sequence shown here is derived from an EMBL/GenBank/DDBJ whole genome shotgun (WGS) entry which is preliminary data.</text>
</comment>
<dbReference type="Gene3D" id="1.20.1250.20">
    <property type="entry name" value="MFS general substrate transporter like domains"/>
    <property type="match status" value="1"/>
</dbReference>
<feature type="transmembrane region" description="Helical" evidence="6">
    <location>
        <begin position="398"/>
        <end position="416"/>
    </location>
</feature>
<reference evidence="7 8" key="1">
    <citation type="submission" date="2024-01" db="EMBL/GenBank/DDBJ databases">
        <authorList>
            <person name="Allen C."/>
            <person name="Tagirdzhanova G."/>
        </authorList>
    </citation>
    <scope>NUCLEOTIDE SEQUENCE [LARGE SCALE GENOMIC DNA]</scope>
</reference>
<evidence type="ECO:0000256" key="3">
    <source>
        <dbReference type="ARBA" id="ARBA00022989"/>
    </source>
</evidence>
<organism evidence="7 8">
    <name type="scientific">Sporothrix eucalyptigena</name>
    <dbReference type="NCBI Taxonomy" id="1812306"/>
    <lineage>
        <taxon>Eukaryota</taxon>
        <taxon>Fungi</taxon>
        <taxon>Dikarya</taxon>
        <taxon>Ascomycota</taxon>
        <taxon>Pezizomycotina</taxon>
        <taxon>Sordariomycetes</taxon>
        <taxon>Sordariomycetidae</taxon>
        <taxon>Ophiostomatales</taxon>
        <taxon>Ophiostomataceae</taxon>
        <taxon>Sporothrix</taxon>
    </lineage>
</organism>
<feature type="compositionally biased region" description="Polar residues" evidence="5">
    <location>
        <begin position="24"/>
        <end position="34"/>
    </location>
</feature>
<feature type="transmembrane region" description="Helical" evidence="6">
    <location>
        <begin position="488"/>
        <end position="508"/>
    </location>
</feature>
<feature type="transmembrane region" description="Helical" evidence="6">
    <location>
        <begin position="456"/>
        <end position="476"/>
    </location>
</feature>
<keyword evidence="8" id="KW-1185">Reference proteome</keyword>
<feature type="region of interest" description="Disordered" evidence="5">
    <location>
        <begin position="257"/>
        <end position="287"/>
    </location>
</feature>
<feature type="transmembrane region" description="Helical" evidence="6">
    <location>
        <begin position="164"/>
        <end position="189"/>
    </location>
</feature>
<evidence type="ECO:0000256" key="5">
    <source>
        <dbReference type="SAM" id="MobiDB-lite"/>
    </source>
</evidence>
<evidence type="ECO:0000313" key="7">
    <source>
        <dbReference type="EMBL" id="CAK7224204.1"/>
    </source>
</evidence>
<evidence type="ECO:0000256" key="6">
    <source>
        <dbReference type="SAM" id="Phobius"/>
    </source>
</evidence>
<accession>A0ABP0BYN8</accession>
<evidence type="ECO:0000256" key="4">
    <source>
        <dbReference type="ARBA" id="ARBA00023136"/>
    </source>
</evidence>